<organism evidence="2 3">
    <name type="scientific">Glycomyces rutgersensis</name>
    <dbReference type="NCBI Taxonomy" id="58115"/>
    <lineage>
        <taxon>Bacteria</taxon>
        <taxon>Bacillati</taxon>
        <taxon>Actinomycetota</taxon>
        <taxon>Actinomycetes</taxon>
        <taxon>Glycomycetales</taxon>
        <taxon>Glycomycetaceae</taxon>
        <taxon>Glycomyces</taxon>
    </lineage>
</organism>
<proteinExistence type="predicted"/>
<feature type="region of interest" description="Disordered" evidence="1">
    <location>
        <begin position="1"/>
        <end position="31"/>
    </location>
</feature>
<dbReference type="EMBL" id="BAAASX010000002">
    <property type="protein sequence ID" value="GAA2324481.1"/>
    <property type="molecule type" value="Genomic_DNA"/>
</dbReference>
<accession>A0ABN3FA12</accession>
<comment type="caution">
    <text evidence="2">The sequence shown here is derived from an EMBL/GenBank/DDBJ whole genome shotgun (WGS) entry which is preliminary data.</text>
</comment>
<reference evidence="2 3" key="1">
    <citation type="journal article" date="2019" name="Int. J. Syst. Evol. Microbiol.">
        <title>The Global Catalogue of Microorganisms (GCM) 10K type strain sequencing project: providing services to taxonomists for standard genome sequencing and annotation.</title>
        <authorList>
            <consortium name="The Broad Institute Genomics Platform"/>
            <consortium name="The Broad Institute Genome Sequencing Center for Infectious Disease"/>
            <person name="Wu L."/>
            <person name="Ma J."/>
        </authorList>
    </citation>
    <scope>NUCLEOTIDE SEQUENCE [LARGE SCALE GENOMIC DNA]</scope>
    <source>
        <strain evidence="2 3">JCM 6238</strain>
    </source>
</reference>
<dbReference type="Proteomes" id="UP001501584">
    <property type="component" value="Unassembled WGS sequence"/>
</dbReference>
<sequence length="378" mass="41370">MRAPIAQQHNGPPRHSGDPRLHGHRLTAGLRPTKDPFMPRILSLVALPLLAAASLTAAGSVEPGSFLRTETYELVTGADPDRWCGPGEDPYVGDDWADLRGAHFALSLSCLFHAPSIPDRLAAEAPELQYLPAAAPGDEFLIVQVAHQAQYFPEIEASTTESWIMAGAKRVYLGGPPAAGTFLALTVPIGAETVLWIEDAGRAQGLDLRTGAQVDPIAAYYTGPVFATNRSENFDYEGVRFGNAGGGWQMECHNDGARVGRTMWTDKLGWAPEGSAYLVVRFWWCGEGTYDKAVWELDKDEAFEVMIGMESVERLQWDETPSTDEWGGAVHELVFQVPVDQHEFKLLFTPIGEVTESANGEVFDLMTRPAPTVWTVNF</sequence>
<keyword evidence="3" id="KW-1185">Reference proteome</keyword>
<evidence type="ECO:0000256" key="1">
    <source>
        <dbReference type="SAM" id="MobiDB-lite"/>
    </source>
</evidence>
<evidence type="ECO:0000313" key="3">
    <source>
        <dbReference type="Proteomes" id="UP001501584"/>
    </source>
</evidence>
<name>A0ABN3FA12_9ACTN</name>
<gene>
    <name evidence="2" type="ORF">GCM10010403_13400</name>
</gene>
<protein>
    <submittedName>
        <fullName evidence="2">Uncharacterized protein</fullName>
    </submittedName>
</protein>
<evidence type="ECO:0000313" key="2">
    <source>
        <dbReference type="EMBL" id="GAA2324481.1"/>
    </source>
</evidence>